<evidence type="ECO:0000313" key="1">
    <source>
        <dbReference type="EMBL" id="MFC3302515.1"/>
    </source>
</evidence>
<protein>
    <submittedName>
        <fullName evidence="1">Uncharacterized protein</fullName>
    </submittedName>
</protein>
<organism evidence="1 2">
    <name type="scientific">Parvularcula lutaonensis</name>
    <dbReference type="NCBI Taxonomy" id="491923"/>
    <lineage>
        <taxon>Bacteria</taxon>
        <taxon>Pseudomonadati</taxon>
        <taxon>Pseudomonadota</taxon>
        <taxon>Alphaproteobacteria</taxon>
        <taxon>Parvularculales</taxon>
        <taxon>Parvularculaceae</taxon>
        <taxon>Parvularcula</taxon>
    </lineage>
</organism>
<comment type="caution">
    <text evidence="1">The sequence shown here is derived from an EMBL/GenBank/DDBJ whole genome shotgun (WGS) entry which is preliminary data.</text>
</comment>
<dbReference type="Proteomes" id="UP001595607">
    <property type="component" value="Unassembled WGS sequence"/>
</dbReference>
<accession>A0ABV7MAT1</accession>
<keyword evidence="2" id="KW-1185">Reference proteome</keyword>
<name>A0ABV7MAT1_9PROT</name>
<reference evidence="2" key="1">
    <citation type="journal article" date="2019" name="Int. J. Syst. Evol. Microbiol.">
        <title>The Global Catalogue of Microorganisms (GCM) 10K type strain sequencing project: providing services to taxonomists for standard genome sequencing and annotation.</title>
        <authorList>
            <consortium name="The Broad Institute Genomics Platform"/>
            <consortium name="The Broad Institute Genome Sequencing Center for Infectious Disease"/>
            <person name="Wu L."/>
            <person name="Ma J."/>
        </authorList>
    </citation>
    <scope>NUCLEOTIDE SEQUENCE [LARGE SCALE GENOMIC DNA]</scope>
    <source>
        <strain evidence="2">KCTC 22245</strain>
    </source>
</reference>
<sequence length="212" mass="22360">MIKELERSSAAVAPATYHPGASIPAVREAFGVVRTEDELDCTCQHLAATGVPRDHIDIMGSREAILRKLGHLYVDPAPMAEDPRVPRKALVLKTGADSTRAGPFRTLIHLGALGATGAVLASGGAIADAVLAAGSGEVPRGDLNEVLETDLGKQQARKLRFELMCGGLIVFVRIDGSVLEETVLQALRQAGVRNVGTHEIELEGPVGQHLPV</sequence>
<dbReference type="EMBL" id="JBHRVA010000002">
    <property type="protein sequence ID" value="MFC3302515.1"/>
    <property type="molecule type" value="Genomic_DNA"/>
</dbReference>
<gene>
    <name evidence="1" type="ORF">ACFONP_07200</name>
</gene>
<dbReference type="RefSeq" id="WP_189570835.1">
    <property type="nucleotide sequence ID" value="NZ_BMXU01000001.1"/>
</dbReference>
<evidence type="ECO:0000313" key="2">
    <source>
        <dbReference type="Proteomes" id="UP001595607"/>
    </source>
</evidence>
<proteinExistence type="predicted"/>